<feature type="region of interest" description="Disordered" evidence="1">
    <location>
        <begin position="1"/>
        <end position="37"/>
    </location>
</feature>
<dbReference type="PANTHER" id="PTHR47835:SF3">
    <property type="entry name" value="HELICASE FOR MEIOSIS 1"/>
    <property type="match status" value="1"/>
</dbReference>
<dbReference type="Pfam" id="PF02889">
    <property type="entry name" value="Sec63"/>
    <property type="match status" value="1"/>
</dbReference>
<protein>
    <submittedName>
        <fullName evidence="3">Meiotic helicase</fullName>
    </submittedName>
</protein>
<accession>T5AHQ8</accession>
<keyword evidence="3" id="KW-0347">Helicase</keyword>
<dbReference type="SMART" id="SM00973">
    <property type="entry name" value="Sec63"/>
    <property type="match status" value="1"/>
</dbReference>
<evidence type="ECO:0000259" key="2">
    <source>
        <dbReference type="SMART" id="SM00973"/>
    </source>
</evidence>
<dbReference type="PANTHER" id="PTHR47835">
    <property type="entry name" value="HFM1, ATP DEPENDENT DNA HELICASE HOMOLOG"/>
    <property type="match status" value="1"/>
</dbReference>
<dbReference type="GO" id="GO:0051321">
    <property type="term" value="P:meiotic cell cycle"/>
    <property type="evidence" value="ECO:0007669"/>
    <property type="project" value="UniProtKB-KW"/>
</dbReference>
<dbReference type="eggNOG" id="KOG0952">
    <property type="taxonomic scope" value="Eukaryota"/>
</dbReference>
<feature type="compositionally biased region" description="Polar residues" evidence="1">
    <location>
        <begin position="1"/>
        <end position="16"/>
    </location>
</feature>
<dbReference type="Proteomes" id="UP000019374">
    <property type="component" value="Unassembled WGS sequence"/>
</dbReference>
<gene>
    <name evidence="3" type="ORF">OCS_02349</name>
</gene>
<keyword evidence="3" id="KW-0378">Hydrolase</keyword>
<dbReference type="OrthoDB" id="5575at2759"/>
<evidence type="ECO:0000313" key="4">
    <source>
        <dbReference type="Proteomes" id="UP000019374"/>
    </source>
</evidence>
<dbReference type="EMBL" id="KE652388">
    <property type="protein sequence ID" value="EQL01946.1"/>
    <property type="molecule type" value="Genomic_DNA"/>
</dbReference>
<proteinExistence type="predicted"/>
<dbReference type="GO" id="GO:0043138">
    <property type="term" value="F:3'-5' DNA helicase activity"/>
    <property type="evidence" value="ECO:0007669"/>
    <property type="project" value="UniProtKB-EC"/>
</dbReference>
<evidence type="ECO:0000313" key="3">
    <source>
        <dbReference type="EMBL" id="EQL01946.1"/>
    </source>
</evidence>
<feature type="domain" description="SEC63" evidence="2">
    <location>
        <begin position="49"/>
        <end position="363"/>
    </location>
</feature>
<name>T5AHQ8_OPHSC</name>
<dbReference type="Gene3D" id="1.10.3380.10">
    <property type="entry name" value="Sec63 N-terminal domain-like domain"/>
    <property type="match status" value="1"/>
</dbReference>
<reference evidence="3 4" key="1">
    <citation type="journal article" date="2013" name="Chin. Sci. Bull.">
        <title>Genome survey uncovers the secrets of sex and lifestyle in caterpillar fungus.</title>
        <authorList>
            <person name="Hu X."/>
            <person name="Zhang Y."/>
            <person name="Xiao G."/>
            <person name="Zheng P."/>
            <person name="Xia Y."/>
            <person name="Zhang X."/>
            <person name="St Leger R.J."/>
            <person name="Liu X."/>
            <person name="Wang C."/>
        </authorList>
    </citation>
    <scope>NUCLEOTIDE SEQUENCE [LARGE SCALE GENOMIC DNA]</scope>
    <source>
        <strain evidence="4">Co18 / CGMCC 3.14243</strain>
        <tissue evidence="3">Fruit-body</tissue>
    </source>
</reference>
<dbReference type="SUPFAM" id="SSF158702">
    <property type="entry name" value="Sec63 N-terminal domain-like"/>
    <property type="match status" value="1"/>
</dbReference>
<dbReference type="InterPro" id="IPR004179">
    <property type="entry name" value="Sec63-dom"/>
</dbReference>
<sequence length="364" mass="40478">MASQANAASSGPSQRLQPPDGGTPAMEQPPSSSTNAPEMHEIQLRHKLATPTFKLLCDIPSSPDRREVLHRACLAAEFRSFPMKQTERGFFRHINDHSPIPYPVREAVSEPWQKVFLLVQVDLHGAGWPNKISADARKNLHQERGRIYLLLDHALRCLVDILGHRLDGRGVNVALDVLRSVKAGVWEGSCNELLQVQGLGPAKMSRLAQASIKSIKQLSRLEFFHIERLLSRNPPFGQQMLHQIAGFPFLTLQFDTVRQHPALSTSGPSALSAASEKSLLIVRIVLGHENGDKPLWKKKHPWTTLVVEGEGGKLLWFWRGSVKRLAAEKELVVGLHARKGEQLKLAFACEEIVGTIIRSTHLVA</sequence>
<dbReference type="AlphaFoldDB" id="T5AHQ8"/>
<keyword evidence="3" id="KW-0067">ATP-binding</keyword>
<keyword evidence="3" id="KW-0547">Nucleotide-binding</keyword>
<dbReference type="HOGENOM" id="CLU_048308_0_0_1"/>
<dbReference type="GO" id="GO:0016787">
    <property type="term" value="F:hydrolase activity"/>
    <property type="evidence" value="ECO:0007669"/>
    <property type="project" value="UniProtKB-KW"/>
</dbReference>
<evidence type="ECO:0000256" key="1">
    <source>
        <dbReference type="SAM" id="MobiDB-lite"/>
    </source>
</evidence>
<organism evidence="3 4">
    <name type="scientific">Ophiocordyceps sinensis (strain Co18 / CGMCC 3.14243)</name>
    <name type="common">Yarsagumba caterpillar fungus</name>
    <name type="synonym">Hirsutella sinensis</name>
    <dbReference type="NCBI Taxonomy" id="911162"/>
    <lineage>
        <taxon>Eukaryota</taxon>
        <taxon>Fungi</taxon>
        <taxon>Dikarya</taxon>
        <taxon>Ascomycota</taxon>
        <taxon>Pezizomycotina</taxon>
        <taxon>Sordariomycetes</taxon>
        <taxon>Hypocreomycetidae</taxon>
        <taxon>Hypocreales</taxon>
        <taxon>Ophiocordycipitaceae</taxon>
        <taxon>Ophiocordyceps</taxon>
    </lineage>
</organism>
<dbReference type="InterPro" id="IPR052247">
    <property type="entry name" value="Meiotic_Crossover_Helicase"/>
</dbReference>